<keyword evidence="2" id="KW-1185">Reference proteome</keyword>
<protein>
    <submittedName>
        <fullName evidence="1">Uncharacterized protein</fullName>
    </submittedName>
</protein>
<evidence type="ECO:0000313" key="1">
    <source>
        <dbReference type="EMBL" id="KAI4310337.1"/>
    </source>
</evidence>
<sequence length="143" mass="16070">MADIIPFAFVLFSIISISYAICDPRSAAIKNDLGSGLVLSLHCLSADDDMGNLLLPPGETWRFHFKTRFLGKTLFHCGFKWALADEKKFAVYDDNQHHSLCSECVWSIQRNGTCLTRDAITASQCYPWSTGWLTPTPDDDYTI</sequence>
<dbReference type="Proteomes" id="UP001057402">
    <property type="component" value="Chromosome 11"/>
</dbReference>
<evidence type="ECO:0000313" key="2">
    <source>
        <dbReference type="Proteomes" id="UP001057402"/>
    </source>
</evidence>
<reference evidence="2" key="1">
    <citation type="journal article" date="2023" name="Front. Plant Sci.">
        <title>Chromosomal-level genome assembly of Melastoma candidum provides insights into trichome evolution.</title>
        <authorList>
            <person name="Zhong Y."/>
            <person name="Wu W."/>
            <person name="Sun C."/>
            <person name="Zou P."/>
            <person name="Liu Y."/>
            <person name="Dai S."/>
            <person name="Zhou R."/>
        </authorList>
    </citation>
    <scope>NUCLEOTIDE SEQUENCE [LARGE SCALE GENOMIC DNA]</scope>
</reference>
<comment type="caution">
    <text evidence="1">The sequence shown here is derived from an EMBL/GenBank/DDBJ whole genome shotgun (WGS) entry which is preliminary data.</text>
</comment>
<proteinExistence type="predicted"/>
<gene>
    <name evidence="1" type="ORF">MLD38_035321</name>
</gene>
<organism evidence="1 2">
    <name type="scientific">Melastoma candidum</name>
    <dbReference type="NCBI Taxonomy" id="119954"/>
    <lineage>
        <taxon>Eukaryota</taxon>
        <taxon>Viridiplantae</taxon>
        <taxon>Streptophyta</taxon>
        <taxon>Embryophyta</taxon>
        <taxon>Tracheophyta</taxon>
        <taxon>Spermatophyta</taxon>
        <taxon>Magnoliopsida</taxon>
        <taxon>eudicotyledons</taxon>
        <taxon>Gunneridae</taxon>
        <taxon>Pentapetalae</taxon>
        <taxon>rosids</taxon>
        <taxon>malvids</taxon>
        <taxon>Myrtales</taxon>
        <taxon>Melastomataceae</taxon>
        <taxon>Melastomatoideae</taxon>
        <taxon>Melastomateae</taxon>
        <taxon>Melastoma</taxon>
    </lineage>
</organism>
<accession>A0ACB9LFU5</accession>
<name>A0ACB9LFU5_9MYRT</name>
<dbReference type="EMBL" id="CM042890">
    <property type="protein sequence ID" value="KAI4310337.1"/>
    <property type="molecule type" value="Genomic_DNA"/>
</dbReference>